<dbReference type="Pfam" id="PF14542">
    <property type="entry name" value="Acetyltransf_CG"/>
    <property type="match status" value="1"/>
</dbReference>
<protein>
    <submittedName>
        <fullName evidence="3">N-acetyltransferase</fullName>
    </submittedName>
</protein>
<dbReference type="Proteomes" id="UP000580709">
    <property type="component" value="Unassembled WGS sequence"/>
</dbReference>
<accession>A0A6I7R932</accession>
<keyword evidence="3" id="KW-0808">Transferase</keyword>
<dbReference type="EMBL" id="JACEOR010000289">
    <property type="protein sequence ID" value="MBA4505154.1"/>
    <property type="molecule type" value="Genomic_DNA"/>
</dbReference>
<dbReference type="PROSITE" id="PS51186">
    <property type="entry name" value="GNAT"/>
    <property type="match status" value="1"/>
</dbReference>
<gene>
    <name evidence="3" type="ORF">H0H28_07440</name>
</gene>
<dbReference type="CDD" id="cd04301">
    <property type="entry name" value="NAT_SF"/>
    <property type="match status" value="1"/>
</dbReference>
<dbReference type="PANTHER" id="PTHR31435">
    <property type="entry name" value="PROTEIN NATD1"/>
    <property type="match status" value="1"/>
</dbReference>
<evidence type="ECO:0000313" key="4">
    <source>
        <dbReference type="Proteomes" id="UP000580709"/>
    </source>
</evidence>
<name>A0A6I7R932_9CORY</name>
<dbReference type="GO" id="GO:0016747">
    <property type="term" value="F:acyltransferase activity, transferring groups other than amino-acyl groups"/>
    <property type="evidence" value="ECO:0007669"/>
    <property type="project" value="InterPro"/>
</dbReference>
<feature type="domain" description="N-acetyltransferase" evidence="2">
    <location>
        <begin position="7"/>
        <end position="94"/>
    </location>
</feature>
<dbReference type="InterPro" id="IPR031165">
    <property type="entry name" value="GNAT_YJDJ"/>
</dbReference>
<sequence length="95" mass="10527">MADQTVKLNEGQNRYEIFVDDKVAGYAAFRETGEGVRDFNHTVIQPEFRGQGLSTPLIQHALDDTRTAGKKIIPTCSAVAHFLSKNEGYRDLVAS</sequence>
<feature type="domain" description="N-acetyltransferase" evidence="1">
    <location>
        <begin position="1"/>
        <end position="95"/>
    </location>
</feature>
<proteinExistence type="predicted"/>
<evidence type="ECO:0000313" key="3">
    <source>
        <dbReference type="EMBL" id="MBA4505154.1"/>
    </source>
</evidence>
<dbReference type="InterPro" id="IPR045057">
    <property type="entry name" value="Gcn5-rel_NAT"/>
</dbReference>
<dbReference type="InterPro" id="IPR016181">
    <property type="entry name" value="Acyl_CoA_acyltransferase"/>
</dbReference>
<dbReference type="PROSITE" id="PS51729">
    <property type="entry name" value="GNAT_YJDJ"/>
    <property type="match status" value="1"/>
</dbReference>
<dbReference type="AlphaFoldDB" id="A0A6I7R932"/>
<dbReference type="GeneID" id="74901893"/>
<organism evidence="3 4">
    <name type="scientific">Corynebacterium sanguinis</name>
    <dbReference type="NCBI Taxonomy" id="2594913"/>
    <lineage>
        <taxon>Bacteria</taxon>
        <taxon>Bacillati</taxon>
        <taxon>Actinomycetota</taxon>
        <taxon>Actinomycetes</taxon>
        <taxon>Mycobacteriales</taxon>
        <taxon>Corynebacteriaceae</taxon>
        <taxon>Corynebacterium</taxon>
    </lineage>
</organism>
<dbReference type="SUPFAM" id="SSF55729">
    <property type="entry name" value="Acyl-CoA N-acyltransferases (Nat)"/>
    <property type="match status" value="1"/>
</dbReference>
<evidence type="ECO:0000259" key="1">
    <source>
        <dbReference type="PROSITE" id="PS51186"/>
    </source>
</evidence>
<dbReference type="RefSeq" id="WP_136648873.1">
    <property type="nucleotide sequence ID" value="NZ_CP038157.1"/>
</dbReference>
<comment type="caution">
    <text evidence="3">The sequence shown here is derived from an EMBL/GenBank/DDBJ whole genome shotgun (WGS) entry which is preliminary data.</text>
</comment>
<dbReference type="InterPro" id="IPR000182">
    <property type="entry name" value="GNAT_dom"/>
</dbReference>
<reference evidence="3 4" key="1">
    <citation type="submission" date="2020-07" db="EMBL/GenBank/DDBJ databases">
        <authorList>
            <person name="Khare M."/>
        </authorList>
    </citation>
    <scope>NUCLEOTIDE SEQUENCE [LARGE SCALE GENOMIC DNA]</scope>
    <source>
        <strain evidence="3 4">P8776</strain>
    </source>
</reference>
<keyword evidence="4" id="KW-1185">Reference proteome</keyword>
<dbReference type="PANTHER" id="PTHR31435:SF10">
    <property type="entry name" value="BSR4717 PROTEIN"/>
    <property type="match status" value="1"/>
</dbReference>
<dbReference type="Gene3D" id="3.40.630.30">
    <property type="match status" value="1"/>
</dbReference>
<evidence type="ECO:0000259" key="2">
    <source>
        <dbReference type="PROSITE" id="PS51729"/>
    </source>
</evidence>